<dbReference type="InterPro" id="IPR018929">
    <property type="entry name" value="DUF2510"/>
</dbReference>
<feature type="region of interest" description="Disordered" evidence="1">
    <location>
        <begin position="67"/>
        <end position="107"/>
    </location>
</feature>
<dbReference type="EMBL" id="AP012204">
    <property type="protein sequence ID" value="BAK33652.1"/>
    <property type="molecule type" value="Genomic_DNA"/>
</dbReference>
<feature type="compositionally biased region" description="Low complexity" evidence="1">
    <location>
        <begin position="163"/>
        <end position="173"/>
    </location>
</feature>
<keyword evidence="2" id="KW-0472">Membrane</keyword>
<evidence type="ECO:0000259" key="3">
    <source>
        <dbReference type="Pfam" id="PF10708"/>
    </source>
</evidence>
<evidence type="ECO:0000256" key="1">
    <source>
        <dbReference type="SAM" id="MobiDB-lite"/>
    </source>
</evidence>
<keyword evidence="2" id="KW-0812">Transmembrane</keyword>
<accession>F5XKW4</accession>
<dbReference type="KEGG" id="mph:MLP_06380"/>
<evidence type="ECO:0000313" key="5">
    <source>
        <dbReference type="Proteomes" id="UP000007947"/>
    </source>
</evidence>
<gene>
    <name evidence="4" type="ordered locus">MLP_06380</name>
</gene>
<dbReference type="AlphaFoldDB" id="F5XKW4"/>
<dbReference type="STRING" id="1032480.MLP_06380"/>
<feature type="transmembrane region" description="Helical" evidence="2">
    <location>
        <begin position="118"/>
        <end position="137"/>
    </location>
</feature>
<dbReference type="Pfam" id="PF10708">
    <property type="entry name" value="DUF2510"/>
    <property type="match status" value="1"/>
</dbReference>
<keyword evidence="5" id="KW-1185">Reference proteome</keyword>
<dbReference type="HOGENOM" id="CLU_084451_0_0_11"/>
<dbReference type="eggNOG" id="ENOG5031XYH">
    <property type="taxonomic scope" value="Bacteria"/>
</dbReference>
<dbReference type="Proteomes" id="UP000007947">
    <property type="component" value="Chromosome"/>
</dbReference>
<dbReference type="OrthoDB" id="5065474at2"/>
<organism evidence="4 5">
    <name type="scientific">Microlunatus phosphovorus (strain ATCC 700054 / DSM 10555 / JCM 9379 / NBRC 101784 / NCIMB 13414 / VKM Ac-1990 / NM-1)</name>
    <dbReference type="NCBI Taxonomy" id="1032480"/>
    <lineage>
        <taxon>Bacteria</taxon>
        <taxon>Bacillati</taxon>
        <taxon>Actinomycetota</taxon>
        <taxon>Actinomycetes</taxon>
        <taxon>Propionibacteriales</taxon>
        <taxon>Propionibacteriaceae</taxon>
        <taxon>Microlunatus</taxon>
    </lineage>
</organism>
<name>F5XKW4_MICPN</name>
<reference evidence="4 5" key="1">
    <citation type="submission" date="2011-05" db="EMBL/GenBank/DDBJ databases">
        <title>Whole genome sequence of Microlunatus phosphovorus NM-1.</title>
        <authorList>
            <person name="Hosoyama A."/>
            <person name="Sasaki K."/>
            <person name="Harada T."/>
            <person name="Igarashi R."/>
            <person name="Kawakoshi A."/>
            <person name="Sasagawa M."/>
            <person name="Fukada J."/>
            <person name="Nakamura S."/>
            <person name="Katano Y."/>
            <person name="Hanada S."/>
            <person name="Kamagata Y."/>
            <person name="Nakamura N."/>
            <person name="Yamazaki S."/>
            <person name="Fujita N."/>
        </authorList>
    </citation>
    <scope>NUCLEOTIDE SEQUENCE [LARGE SCALE GENOMIC DNA]</scope>
    <source>
        <strain evidence="5">ATCC 700054 / DSM 10555 / JCM 9379 / NBRC 101784 / NCIMB 13414 / VKM Ac-1990 / NM-1</strain>
    </source>
</reference>
<evidence type="ECO:0000256" key="2">
    <source>
        <dbReference type="SAM" id="Phobius"/>
    </source>
</evidence>
<keyword evidence="2" id="KW-1133">Transmembrane helix</keyword>
<feature type="domain" description="DUF2510" evidence="3">
    <location>
        <begin position="44"/>
        <end position="75"/>
    </location>
</feature>
<proteinExistence type="predicted"/>
<evidence type="ECO:0000313" key="4">
    <source>
        <dbReference type="EMBL" id="BAK33652.1"/>
    </source>
</evidence>
<feature type="region of interest" description="Disordered" evidence="1">
    <location>
        <begin position="143"/>
        <end position="203"/>
    </location>
</feature>
<sequence>MAADTGGPADPGRPHRLTGSFGPLSTLDVVFAPKVGRAEVSAPPGWYPDPAGTPDRYRFWDGHAWGPQTADRPNAAFPSAQPPALFRGAPQAGTTGQNFGEGGQVGAGAVQPRQARGWWVAGAAVLLVVVVVAALVVRSISGAVLDGPEPPGTDPTPQSCPRSSQTDSSVSPSTGDRVRSGQLSYPRLPAPFGGPMPDDRTPFAHDVQTQHALVEQSPDGETIWVAWALIARLMAGDGFYGPEQGAEIVAGCVVALFYNNHEIQRSDTRREAITVDGHEAYLIESHLTFDIPGIKTKGETMIVVVIDVGQQGEAGLFYATIPDTSPQFLAPIRSAFADLQVG</sequence>
<protein>
    <recommendedName>
        <fullName evidence="3">DUF2510 domain-containing protein</fullName>
    </recommendedName>
</protein>
<feature type="region of interest" description="Disordered" evidence="1">
    <location>
        <begin position="1"/>
        <end position="20"/>
    </location>
</feature>